<reference evidence="1" key="1">
    <citation type="journal article" date="2020" name="Stud. Mycol.">
        <title>101 Dothideomycetes genomes: a test case for predicting lifestyles and emergence of pathogens.</title>
        <authorList>
            <person name="Haridas S."/>
            <person name="Albert R."/>
            <person name="Binder M."/>
            <person name="Bloem J."/>
            <person name="Labutti K."/>
            <person name="Salamov A."/>
            <person name="Andreopoulos B."/>
            <person name="Baker S."/>
            <person name="Barry K."/>
            <person name="Bills G."/>
            <person name="Bluhm B."/>
            <person name="Cannon C."/>
            <person name="Castanera R."/>
            <person name="Culley D."/>
            <person name="Daum C."/>
            <person name="Ezra D."/>
            <person name="Gonzalez J."/>
            <person name="Henrissat B."/>
            <person name="Kuo A."/>
            <person name="Liang C."/>
            <person name="Lipzen A."/>
            <person name="Lutzoni F."/>
            <person name="Magnuson J."/>
            <person name="Mondo S."/>
            <person name="Nolan M."/>
            <person name="Ohm R."/>
            <person name="Pangilinan J."/>
            <person name="Park H.-J."/>
            <person name="Ramirez L."/>
            <person name="Alfaro M."/>
            <person name="Sun H."/>
            <person name="Tritt A."/>
            <person name="Yoshinaga Y."/>
            <person name="Zwiers L.-H."/>
            <person name="Turgeon B."/>
            <person name="Goodwin S."/>
            <person name="Spatafora J."/>
            <person name="Crous P."/>
            <person name="Grigoriev I."/>
        </authorList>
    </citation>
    <scope>NUCLEOTIDE SEQUENCE</scope>
    <source>
        <strain evidence="1">CBS 101060</strain>
    </source>
</reference>
<keyword evidence="2" id="KW-1185">Reference proteome</keyword>
<feature type="non-terminal residue" evidence="1">
    <location>
        <position position="1"/>
    </location>
</feature>
<accession>A0A9P4S207</accession>
<name>A0A9P4S207_9PEZI</name>
<protein>
    <submittedName>
        <fullName evidence="1">Uncharacterized protein</fullName>
    </submittedName>
</protein>
<comment type="caution">
    <text evidence="1">The sequence shown here is derived from an EMBL/GenBank/DDBJ whole genome shotgun (WGS) entry which is preliminary data.</text>
</comment>
<gene>
    <name evidence="1" type="ORF">M501DRAFT_919057</name>
</gene>
<dbReference type="OrthoDB" id="5431405at2759"/>
<sequence length="134" mass="14750">FNRPGRGNHVCSPEQNHGYDWGNLPTGPFNHYGGSDFSGFSCGNRFGRRDDLSKRTFQPRCITGKITQNDNGPRISCGSKPDFSIDEFELSVDLDNVEVELHYGMADGSVCRQTTNCQRGGTVVKNRQCGGAKT</sequence>
<feature type="non-terminal residue" evidence="1">
    <location>
        <position position="134"/>
    </location>
</feature>
<evidence type="ECO:0000313" key="1">
    <source>
        <dbReference type="EMBL" id="KAF2834902.1"/>
    </source>
</evidence>
<dbReference type="EMBL" id="MU006113">
    <property type="protein sequence ID" value="KAF2834902.1"/>
    <property type="molecule type" value="Genomic_DNA"/>
</dbReference>
<evidence type="ECO:0000313" key="2">
    <source>
        <dbReference type="Proteomes" id="UP000799429"/>
    </source>
</evidence>
<proteinExistence type="predicted"/>
<dbReference type="AlphaFoldDB" id="A0A9P4S207"/>
<organism evidence="1 2">
    <name type="scientific">Patellaria atrata CBS 101060</name>
    <dbReference type="NCBI Taxonomy" id="1346257"/>
    <lineage>
        <taxon>Eukaryota</taxon>
        <taxon>Fungi</taxon>
        <taxon>Dikarya</taxon>
        <taxon>Ascomycota</taxon>
        <taxon>Pezizomycotina</taxon>
        <taxon>Dothideomycetes</taxon>
        <taxon>Dothideomycetes incertae sedis</taxon>
        <taxon>Patellariales</taxon>
        <taxon>Patellariaceae</taxon>
        <taxon>Patellaria</taxon>
    </lineage>
</organism>
<dbReference type="Proteomes" id="UP000799429">
    <property type="component" value="Unassembled WGS sequence"/>
</dbReference>